<keyword evidence="1" id="KW-0175">Coiled coil</keyword>
<evidence type="ECO:0000313" key="4">
    <source>
        <dbReference type="Proteomes" id="UP001280415"/>
    </source>
</evidence>
<proteinExistence type="predicted"/>
<sequence>MERKFLKEKLGLADDIVDQVLAENGKDIDRVEAKLNTANEQITSLQGQLDDRDGQLKDLKKSVGDNEELKQQIADLQKANEDTKKNLESQLQQTKVDSAINLALTGAKARDAKAVMPFINRDALKLNEDGSVAGLKEQIEVVKKDKGFLFESDESKPGGKHINVFQQGNPSGGESGDSLVSKIASRLTEK</sequence>
<feature type="coiled-coil region" evidence="1">
    <location>
        <begin position="21"/>
        <end position="93"/>
    </location>
</feature>
<protein>
    <submittedName>
        <fullName evidence="3">Phage scaffolding protein</fullName>
    </submittedName>
</protein>
<name>A0AAW8YNL8_PEDAC</name>
<dbReference type="Pfam" id="PF06810">
    <property type="entry name" value="Phage_scaffold"/>
    <property type="match status" value="1"/>
</dbReference>
<evidence type="ECO:0000256" key="2">
    <source>
        <dbReference type="SAM" id="MobiDB-lite"/>
    </source>
</evidence>
<reference evidence="3" key="1">
    <citation type="journal article" date="2023" name="PeerJ">
        <title>Selection and evaluation of lactic acid bacteria from chicken feces in Thailand as potential probiotics.</title>
        <authorList>
            <person name="Khurajog B."/>
            <person name="Disastra Y."/>
            <person name="Lawwyne L.D."/>
            <person name="Sirichokchatchawan W."/>
            <person name="Niyomtham W."/>
            <person name="Yindee J."/>
            <person name="Hampson D.J."/>
            <person name="Prapasarakul N."/>
        </authorList>
    </citation>
    <scope>NUCLEOTIDE SEQUENCE</scope>
    <source>
        <strain evidence="3">BF14</strain>
    </source>
</reference>
<reference evidence="3" key="2">
    <citation type="submission" date="2023-10" db="EMBL/GenBank/DDBJ databases">
        <authorList>
            <person name="Khurajog B."/>
        </authorList>
    </citation>
    <scope>NUCLEOTIDE SEQUENCE</scope>
    <source>
        <strain evidence="3">BF14</strain>
    </source>
</reference>
<dbReference type="EMBL" id="JAWJAX010000006">
    <property type="protein sequence ID" value="MDV2911456.1"/>
    <property type="molecule type" value="Genomic_DNA"/>
</dbReference>
<comment type="caution">
    <text evidence="3">The sequence shown here is derived from an EMBL/GenBank/DDBJ whole genome shotgun (WGS) entry which is preliminary data.</text>
</comment>
<gene>
    <name evidence="3" type="ORF">R0H03_06235</name>
</gene>
<dbReference type="Proteomes" id="UP001280415">
    <property type="component" value="Unassembled WGS sequence"/>
</dbReference>
<dbReference type="InterPro" id="IPR009636">
    <property type="entry name" value="SCAF"/>
</dbReference>
<accession>A0AAW8YNL8</accession>
<organism evidence="3 4">
    <name type="scientific">Pediococcus acidilactici</name>
    <dbReference type="NCBI Taxonomy" id="1254"/>
    <lineage>
        <taxon>Bacteria</taxon>
        <taxon>Bacillati</taxon>
        <taxon>Bacillota</taxon>
        <taxon>Bacilli</taxon>
        <taxon>Lactobacillales</taxon>
        <taxon>Lactobacillaceae</taxon>
        <taxon>Pediococcus</taxon>
        <taxon>Pediococcus acidilactici group</taxon>
    </lineage>
</organism>
<evidence type="ECO:0000313" key="3">
    <source>
        <dbReference type="EMBL" id="MDV2911456.1"/>
    </source>
</evidence>
<dbReference type="RefSeq" id="WP_317052226.1">
    <property type="nucleotide sequence ID" value="NZ_CP140878.1"/>
</dbReference>
<dbReference type="AlphaFoldDB" id="A0AAW8YNL8"/>
<feature type="region of interest" description="Disordered" evidence="2">
    <location>
        <begin position="152"/>
        <end position="190"/>
    </location>
</feature>
<evidence type="ECO:0000256" key="1">
    <source>
        <dbReference type="SAM" id="Coils"/>
    </source>
</evidence>